<reference evidence="1 2" key="1">
    <citation type="journal article" date="2019" name="Nat. Ecol. Evol.">
        <title>Megaphylogeny resolves global patterns of mushroom evolution.</title>
        <authorList>
            <person name="Varga T."/>
            <person name="Krizsan K."/>
            <person name="Foldi C."/>
            <person name="Dima B."/>
            <person name="Sanchez-Garcia M."/>
            <person name="Sanchez-Ramirez S."/>
            <person name="Szollosi G.J."/>
            <person name="Szarkandi J.G."/>
            <person name="Papp V."/>
            <person name="Albert L."/>
            <person name="Andreopoulos W."/>
            <person name="Angelini C."/>
            <person name="Antonin V."/>
            <person name="Barry K.W."/>
            <person name="Bougher N.L."/>
            <person name="Buchanan P."/>
            <person name="Buyck B."/>
            <person name="Bense V."/>
            <person name="Catcheside P."/>
            <person name="Chovatia M."/>
            <person name="Cooper J."/>
            <person name="Damon W."/>
            <person name="Desjardin D."/>
            <person name="Finy P."/>
            <person name="Geml J."/>
            <person name="Haridas S."/>
            <person name="Hughes K."/>
            <person name="Justo A."/>
            <person name="Karasinski D."/>
            <person name="Kautmanova I."/>
            <person name="Kiss B."/>
            <person name="Kocsube S."/>
            <person name="Kotiranta H."/>
            <person name="LaButti K.M."/>
            <person name="Lechner B.E."/>
            <person name="Liimatainen K."/>
            <person name="Lipzen A."/>
            <person name="Lukacs Z."/>
            <person name="Mihaltcheva S."/>
            <person name="Morgado L.N."/>
            <person name="Niskanen T."/>
            <person name="Noordeloos M.E."/>
            <person name="Ohm R.A."/>
            <person name="Ortiz-Santana B."/>
            <person name="Ovrebo C."/>
            <person name="Racz N."/>
            <person name="Riley R."/>
            <person name="Savchenko A."/>
            <person name="Shiryaev A."/>
            <person name="Soop K."/>
            <person name="Spirin V."/>
            <person name="Szebenyi C."/>
            <person name="Tomsovsky M."/>
            <person name="Tulloss R.E."/>
            <person name="Uehling J."/>
            <person name="Grigoriev I.V."/>
            <person name="Vagvolgyi C."/>
            <person name="Papp T."/>
            <person name="Martin F.M."/>
            <person name="Miettinen O."/>
            <person name="Hibbett D.S."/>
            <person name="Nagy L.G."/>
        </authorList>
    </citation>
    <scope>NUCLEOTIDE SEQUENCE [LARGE SCALE GENOMIC DNA]</scope>
    <source>
        <strain evidence="1 2">NL-1719</strain>
    </source>
</reference>
<name>A0ACD3AL25_9AGAR</name>
<organism evidence="1 2">
    <name type="scientific">Pluteus cervinus</name>
    <dbReference type="NCBI Taxonomy" id="181527"/>
    <lineage>
        <taxon>Eukaryota</taxon>
        <taxon>Fungi</taxon>
        <taxon>Dikarya</taxon>
        <taxon>Basidiomycota</taxon>
        <taxon>Agaricomycotina</taxon>
        <taxon>Agaricomycetes</taxon>
        <taxon>Agaricomycetidae</taxon>
        <taxon>Agaricales</taxon>
        <taxon>Pluteineae</taxon>
        <taxon>Pluteaceae</taxon>
        <taxon>Pluteus</taxon>
    </lineage>
</organism>
<sequence>MLELRGRASLSAAWLEQKAACTHLCTRLGVSLLLYIQGQNPDSIEHNPTAVRVILIVVVWDCEHNQDTSDPSPLVCCKPGWRPVSIDRIRTSLPLGQVRPLQFNSFLTDYRGSYTFNTTPNSTQALRREIRLPCLMDLAFKFLWNTQIMDPATRTEFRHVN</sequence>
<keyword evidence="2" id="KW-1185">Reference proteome</keyword>
<evidence type="ECO:0000313" key="2">
    <source>
        <dbReference type="Proteomes" id="UP000308600"/>
    </source>
</evidence>
<evidence type="ECO:0000313" key="1">
    <source>
        <dbReference type="EMBL" id="TFK66241.1"/>
    </source>
</evidence>
<dbReference type="Proteomes" id="UP000308600">
    <property type="component" value="Unassembled WGS sequence"/>
</dbReference>
<accession>A0ACD3AL25</accession>
<gene>
    <name evidence="1" type="ORF">BDN72DRAFT_156761</name>
</gene>
<dbReference type="EMBL" id="ML208411">
    <property type="protein sequence ID" value="TFK66241.1"/>
    <property type="molecule type" value="Genomic_DNA"/>
</dbReference>
<proteinExistence type="predicted"/>
<protein>
    <submittedName>
        <fullName evidence="1">Uncharacterized protein</fullName>
    </submittedName>
</protein>